<dbReference type="GO" id="GO:0016757">
    <property type="term" value="F:glycosyltransferase activity"/>
    <property type="evidence" value="ECO:0007669"/>
    <property type="project" value="UniProtKB-KW"/>
</dbReference>
<dbReference type="RefSeq" id="WP_138724500.1">
    <property type="nucleotide sequence ID" value="NZ_SSHJ02000009.1"/>
</dbReference>
<protein>
    <submittedName>
        <fullName evidence="3">Glycosyltransferase family 4 protein</fullName>
        <ecNumber evidence="3">2.4.-.-</ecNumber>
    </submittedName>
</protein>
<dbReference type="Gene3D" id="3.40.50.2000">
    <property type="entry name" value="Glycogen Phosphorylase B"/>
    <property type="match status" value="2"/>
</dbReference>
<dbReference type="Pfam" id="PF13439">
    <property type="entry name" value="Glyco_transf_4"/>
    <property type="match status" value="1"/>
</dbReference>
<evidence type="ECO:0000259" key="2">
    <source>
        <dbReference type="Pfam" id="PF13439"/>
    </source>
</evidence>
<reference evidence="3 4" key="1">
    <citation type="submission" date="2024-12" db="EMBL/GenBank/DDBJ databases">
        <authorList>
            <person name="Hu S."/>
        </authorList>
    </citation>
    <scope>NUCLEOTIDE SEQUENCE [LARGE SCALE GENOMIC DNA]</scope>
    <source>
        <strain evidence="3 4">THG-T11</strain>
    </source>
</reference>
<proteinExistence type="predicted"/>
<evidence type="ECO:0000256" key="1">
    <source>
        <dbReference type="ARBA" id="ARBA00022679"/>
    </source>
</evidence>
<name>A0ABW9JA38_9SPHI</name>
<dbReference type="CDD" id="cd03801">
    <property type="entry name" value="GT4_PimA-like"/>
    <property type="match status" value="1"/>
</dbReference>
<dbReference type="PANTHER" id="PTHR46401">
    <property type="entry name" value="GLYCOSYLTRANSFERASE WBBK-RELATED"/>
    <property type="match status" value="1"/>
</dbReference>
<dbReference type="Pfam" id="PF13692">
    <property type="entry name" value="Glyco_trans_1_4"/>
    <property type="match status" value="1"/>
</dbReference>
<dbReference type="Proteomes" id="UP001517247">
    <property type="component" value="Unassembled WGS sequence"/>
</dbReference>
<keyword evidence="3" id="KW-0328">Glycosyltransferase</keyword>
<dbReference type="PANTHER" id="PTHR46401:SF2">
    <property type="entry name" value="GLYCOSYLTRANSFERASE WBBK-RELATED"/>
    <property type="match status" value="1"/>
</dbReference>
<evidence type="ECO:0000313" key="4">
    <source>
        <dbReference type="Proteomes" id="UP001517247"/>
    </source>
</evidence>
<keyword evidence="4" id="KW-1185">Reference proteome</keyword>
<dbReference type="SUPFAM" id="SSF53756">
    <property type="entry name" value="UDP-Glycosyltransferase/glycogen phosphorylase"/>
    <property type="match status" value="1"/>
</dbReference>
<dbReference type="EMBL" id="SSHJ02000009">
    <property type="protein sequence ID" value="MFN0257413.1"/>
    <property type="molecule type" value="Genomic_DNA"/>
</dbReference>
<dbReference type="InterPro" id="IPR028098">
    <property type="entry name" value="Glyco_trans_4-like_N"/>
</dbReference>
<dbReference type="EC" id="2.4.-.-" evidence="3"/>
<evidence type="ECO:0000313" key="3">
    <source>
        <dbReference type="EMBL" id="MFN0257413.1"/>
    </source>
</evidence>
<accession>A0ABW9JA38</accession>
<keyword evidence="1 3" id="KW-0808">Transferase</keyword>
<sequence length="407" mass="47439">MKVLLLSHRVPFPPNSGYPIVVYNTIKGLLSLGVEVTLFSINNSKQYIDVDDIYDPVFEKIKFHSFTVDIEVNVWDAFVNIFSNQSYNVSRYFDHDAEKVFENILREQEFDVIQFEGLFVVPYLDAVKAHSKAKLVYRAHHIEHDVWERLAHRERFTPRRTYLEFLSRRLKAYEMEQINRFHQVFAISNPDRQKLLLMGCETRLDVFPVALDFDKYKIDTTKTSFPTLFHLGAMDWRPNKEGLEWFLDEIWPDIEELSGELRFYIAGKNMQKHFFDYDSDNLIVEGEVFDAVDFINSKAIMIVPLLSGSGMRVKIIEGMAMQKCIIATTMAAEGIDCKHGRDILIADTADEFYRSILKCITQPNKWQEIGKNARKTAEKHHEVNTNAKRMLDIYIELVANQEEPLSS</sequence>
<comment type="caution">
    <text evidence="3">The sequence shown here is derived from an EMBL/GenBank/DDBJ whole genome shotgun (WGS) entry which is preliminary data.</text>
</comment>
<feature type="domain" description="Glycosyltransferase subfamily 4-like N-terminal" evidence="2">
    <location>
        <begin position="20"/>
        <end position="213"/>
    </location>
</feature>
<organism evidence="3 4">
    <name type="scientific">Pedobacter ureilyticus</name>
    <dbReference type="NCBI Taxonomy" id="1393051"/>
    <lineage>
        <taxon>Bacteria</taxon>
        <taxon>Pseudomonadati</taxon>
        <taxon>Bacteroidota</taxon>
        <taxon>Sphingobacteriia</taxon>
        <taxon>Sphingobacteriales</taxon>
        <taxon>Sphingobacteriaceae</taxon>
        <taxon>Pedobacter</taxon>
    </lineage>
</organism>
<gene>
    <name evidence="3" type="ORF">E6A44_017610</name>
</gene>